<dbReference type="FunFam" id="3.90.870.10:FF:000009">
    <property type="entry name" value="Threonylcarbamoyl-AMP synthase, putative"/>
    <property type="match status" value="1"/>
</dbReference>
<dbReference type="AlphaFoldDB" id="A0A2A4Z8Y4"/>
<feature type="binding site" evidence="14">
    <location>
        <position position="193"/>
    </location>
    <ligand>
        <name>ATP</name>
        <dbReference type="ChEBI" id="CHEBI:30616"/>
    </ligand>
</feature>
<keyword evidence="7 13" id="KW-0819">tRNA processing</keyword>
<protein>
    <recommendedName>
        <fullName evidence="4 13">Threonylcarbamoyl-AMP synthase</fullName>
        <shortName evidence="13">TC-AMP synthase</shortName>
        <ecNumber evidence="3 13">2.7.7.87</ecNumber>
    </recommendedName>
    <alternativeName>
        <fullName evidence="11 13">L-threonylcarbamoyladenylate synthase</fullName>
    </alternativeName>
</protein>
<keyword evidence="5 13" id="KW-0963">Cytoplasm</keyword>
<dbReference type="Gene3D" id="3.90.870.10">
    <property type="entry name" value="DHBP synthase"/>
    <property type="match status" value="1"/>
</dbReference>
<feature type="binding site" evidence="14">
    <location>
        <position position="63"/>
    </location>
    <ligand>
        <name>ATP</name>
        <dbReference type="ChEBI" id="CHEBI:30616"/>
    </ligand>
</feature>
<feature type="binding site" evidence="14">
    <location>
        <position position="148"/>
    </location>
    <ligand>
        <name>ATP</name>
        <dbReference type="ChEBI" id="CHEBI:30616"/>
    </ligand>
</feature>
<dbReference type="InterPro" id="IPR005145">
    <property type="entry name" value="Sua5_C"/>
</dbReference>
<keyword evidence="10 13" id="KW-0067">ATP-binding</keyword>
<sequence length="323" mass="34364">MVEILRANQQNLKEAGKAIRRGELVAFPTETVYGLGADATSDKAVAAIYKAKGRPSHNPLIVHITSLEQAQKYGEFDARAKKLAAKFWPGPMSLIVKRTANCPLSEIVSAGGDTVALRMPAHPISRQLLEAANVPVAAPSANLSGGISPTLPEHVKQSLGDKIFMLIDGGACLVGVESSVISVLPNESVKILRPGSIDANDLSKFLGEPIEQSQQSKSADEPLISPGLLSSHYAPNASLRMNIEAPKNNEAYLAFGTVDFSNHTLNLSPTQDLHEAAQNLFAMLHALDAYCMENKCTIAVAPIPNHGIGIAINDRLTRAAAPK</sequence>
<dbReference type="GO" id="GO:0003725">
    <property type="term" value="F:double-stranded RNA binding"/>
    <property type="evidence" value="ECO:0007669"/>
    <property type="project" value="UniProtKB-UniRule"/>
</dbReference>
<evidence type="ECO:0000256" key="3">
    <source>
        <dbReference type="ARBA" id="ARBA00012584"/>
    </source>
</evidence>
<evidence type="ECO:0000259" key="15">
    <source>
        <dbReference type="PROSITE" id="PS51163"/>
    </source>
</evidence>
<dbReference type="GO" id="GO:0005524">
    <property type="term" value="F:ATP binding"/>
    <property type="evidence" value="ECO:0007669"/>
    <property type="project" value="UniProtKB-UniRule"/>
</dbReference>
<keyword evidence="8 13" id="KW-0548">Nucleotidyltransferase</keyword>
<evidence type="ECO:0000256" key="1">
    <source>
        <dbReference type="ARBA" id="ARBA00004496"/>
    </source>
</evidence>
<evidence type="ECO:0000256" key="5">
    <source>
        <dbReference type="ARBA" id="ARBA00022490"/>
    </source>
</evidence>
<comment type="function">
    <text evidence="13">Required for the formation of a threonylcarbamoyl group on adenosine at position 37 (t(6)A37) in tRNAs that read codons beginning with adenine.</text>
</comment>
<reference evidence="16" key="2">
    <citation type="journal article" date="2018" name="ISME J.">
        <title>A dynamic microbial community with high functional redundancy inhabits the cold, oxic subseafloor aquifer.</title>
        <authorList>
            <person name="Tully B.J."/>
            <person name="Wheat C.G."/>
            <person name="Glazer B.T."/>
            <person name="Huber J.A."/>
        </authorList>
    </citation>
    <scope>NUCLEOTIDE SEQUENCE</scope>
    <source>
        <strain evidence="16">NORP83</strain>
    </source>
</reference>
<dbReference type="PANTHER" id="PTHR17490:SF16">
    <property type="entry name" value="THREONYLCARBAMOYL-AMP SYNTHASE"/>
    <property type="match status" value="1"/>
</dbReference>
<feature type="binding site" evidence="14">
    <location>
        <position position="58"/>
    </location>
    <ligand>
        <name>ATP</name>
        <dbReference type="ChEBI" id="CHEBI:30616"/>
    </ligand>
</feature>
<dbReference type="GO" id="GO:0005737">
    <property type="term" value="C:cytoplasm"/>
    <property type="evidence" value="ECO:0007669"/>
    <property type="project" value="UniProtKB-SubCell"/>
</dbReference>
<dbReference type="EMBL" id="NVUS01000002">
    <property type="protein sequence ID" value="PCJ03452.1"/>
    <property type="molecule type" value="Genomic_DNA"/>
</dbReference>
<reference key="1">
    <citation type="submission" date="2017-08" db="EMBL/GenBank/DDBJ databases">
        <title>A dynamic microbial community with high functional redundancy inhabits the cold, oxic subseafloor aquifer.</title>
        <authorList>
            <person name="Tully B.J."/>
            <person name="Wheat C.G."/>
            <person name="Glazer B.T."/>
            <person name="Huber J.A."/>
        </authorList>
    </citation>
    <scope>NUCLEOTIDE SEQUENCE [LARGE SCALE GENOMIC DNA]</scope>
</reference>
<comment type="similarity">
    <text evidence="2 13">Belongs to the SUA5 family.</text>
</comment>
<evidence type="ECO:0000256" key="6">
    <source>
        <dbReference type="ARBA" id="ARBA00022679"/>
    </source>
</evidence>
<dbReference type="NCBIfam" id="TIGR00057">
    <property type="entry name" value="L-threonylcarbamoyladenylate synthase"/>
    <property type="match status" value="1"/>
</dbReference>
<evidence type="ECO:0000256" key="4">
    <source>
        <dbReference type="ARBA" id="ARBA00015492"/>
    </source>
</evidence>
<dbReference type="GO" id="GO:0006450">
    <property type="term" value="P:regulation of translational fidelity"/>
    <property type="evidence" value="ECO:0007669"/>
    <property type="project" value="TreeGrafter"/>
</dbReference>
<dbReference type="GO" id="GO:0008033">
    <property type="term" value="P:tRNA processing"/>
    <property type="evidence" value="ECO:0007669"/>
    <property type="project" value="UniProtKB-KW"/>
</dbReference>
<name>A0A2A4Z8Y4_9PROT</name>
<evidence type="ECO:0000256" key="8">
    <source>
        <dbReference type="ARBA" id="ARBA00022695"/>
    </source>
</evidence>
<feature type="binding site" evidence="14">
    <location>
        <position position="118"/>
    </location>
    <ligand>
        <name>ATP</name>
        <dbReference type="ChEBI" id="CHEBI:30616"/>
    </ligand>
</feature>
<evidence type="ECO:0000256" key="12">
    <source>
        <dbReference type="ARBA" id="ARBA00048366"/>
    </source>
</evidence>
<evidence type="ECO:0000256" key="9">
    <source>
        <dbReference type="ARBA" id="ARBA00022741"/>
    </source>
</evidence>
<dbReference type="PROSITE" id="PS51163">
    <property type="entry name" value="YRDC"/>
    <property type="match status" value="1"/>
</dbReference>
<evidence type="ECO:0000256" key="7">
    <source>
        <dbReference type="ARBA" id="ARBA00022694"/>
    </source>
</evidence>
<feature type="binding site" evidence="14">
    <location>
        <position position="138"/>
    </location>
    <ligand>
        <name>L-threonine</name>
        <dbReference type="ChEBI" id="CHEBI:57926"/>
    </ligand>
</feature>
<dbReference type="PANTHER" id="PTHR17490">
    <property type="entry name" value="SUA5"/>
    <property type="match status" value="1"/>
</dbReference>
<keyword evidence="6 13" id="KW-0808">Transferase</keyword>
<feature type="binding site" evidence="14">
    <location>
        <position position="233"/>
    </location>
    <ligand>
        <name>ATP</name>
        <dbReference type="ChEBI" id="CHEBI:30616"/>
    </ligand>
</feature>
<comment type="caution">
    <text evidence="16">The sequence shown here is derived from an EMBL/GenBank/DDBJ whole genome shotgun (WGS) entry which is preliminary data.</text>
</comment>
<comment type="subcellular location">
    <subcellularLocation>
        <location evidence="1 13">Cytoplasm</location>
    </subcellularLocation>
</comment>
<dbReference type="InterPro" id="IPR006070">
    <property type="entry name" value="Sua5-like_dom"/>
</dbReference>
<dbReference type="Pfam" id="PF01300">
    <property type="entry name" value="Sua5_yciO_yrdC"/>
    <property type="match status" value="1"/>
</dbReference>
<accession>A0A2A4Z8Y4</accession>
<dbReference type="InterPro" id="IPR010923">
    <property type="entry name" value="T(6)A37_SUA5"/>
</dbReference>
<evidence type="ECO:0000256" key="13">
    <source>
        <dbReference type="PIRNR" id="PIRNR004930"/>
    </source>
</evidence>
<evidence type="ECO:0000256" key="10">
    <source>
        <dbReference type="ARBA" id="ARBA00022840"/>
    </source>
</evidence>
<proteinExistence type="inferred from homology"/>
<dbReference type="SUPFAM" id="SSF55821">
    <property type="entry name" value="YrdC/RibB"/>
    <property type="match status" value="1"/>
</dbReference>
<feature type="binding site" evidence="14">
    <location>
        <position position="114"/>
    </location>
    <ligand>
        <name>ATP</name>
        <dbReference type="ChEBI" id="CHEBI:30616"/>
    </ligand>
</feature>
<feature type="binding site" evidence="14">
    <location>
        <position position="140"/>
    </location>
    <ligand>
        <name>ATP</name>
        <dbReference type="ChEBI" id="CHEBI:30616"/>
    </ligand>
</feature>
<keyword evidence="9 13" id="KW-0547">Nucleotide-binding</keyword>
<evidence type="ECO:0000313" key="16">
    <source>
        <dbReference type="EMBL" id="PCJ03452.1"/>
    </source>
</evidence>
<dbReference type="EC" id="2.7.7.87" evidence="3 13"/>
<gene>
    <name evidence="16" type="ORF">COB13_02170</name>
</gene>
<dbReference type="GO" id="GO:0061710">
    <property type="term" value="F:L-threonylcarbamoyladenylate synthase"/>
    <property type="evidence" value="ECO:0007669"/>
    <property type="project" value="UniProtKB-EC"/>
</dbReference>
<comment type="catalytic activity">
    <reaction evidence="12 13">
        <text>L-threonine + hydrogencarbonate + ATP = L-threonylcarbamoyladenylate + diphosphate + H2O</text>
        <dbReference type="Rhea" id="RHEA:36407"/>
        <dbReference type="ChEBI" id="CHEBI:15377"/>
        <dbReference type="ChEBI" id="CHEBI:17544"/>
        <dbReference type="ChEBI" id="CHEBI:30616"/>
        <dbReference type="ChEBI" id="CHEBI:33019"/>
        <dbReference type="ChEBI" id="CHEBI:57926"/>
        <dbReference type="ChEBI" id="CHEBI:73682"/>
        <dbReference type="EC" id="2.7.7.87"/>
    </reaction>
</comment>
<evidence type="ECO:0000256" key="11">
    <source>
        <dbReference type="ARBA" id="ARBA00029774"/>
    </source>
</evidence>
<dbReference type="InterPro" id="IPR038385">
    <property type="entry name" value="Sua5/YwlC_C"/>
</dbReference>
<feature type="binding site" evidence="14">
    <location>
        <position position="54"/>
    </location>
    <ligand>
        <name>ATP</name>
        <dbReference type="ChEBI" id="CHEBI:30616"/>
    </ligand>
</feature>
<dbReference type="InterPro" id="IPR050156">
    <property type="entry name" value="TC-AMP_synthase_SUA5"/>
</dbReference>
<evidence type="ECO:0000256" key="2">
    <source>
        <dbReference type="ARBA" id="ARBA00007663"/>
    </source>
</evidence>
<feature type="domain" description="YrdC-like" evidence="15">
    <location>
        <begin position="9"/>
        <end position="197"/>
    </location>
</feature>
<dbReference type="Gene3D" id="3.40.50.11030">
    <property type="entry name" value="Threonylcarbamoyl-AMP synthase, C-terminal domain"/>
    <property type="match status" value="1"/>
</dbReference>
<dbReference type="GO" id="GO:0000049">
    <property type="term" value="F:tRNA binding"/>
    <property type="evidence" value="ECO:0007669"/>
    <property type="project" value="TreeGrafter"/>
</dbReference>
<dbReference type="PIRSF" id="PIRSF004930">
    <property type="entry name" value="Tln_factor_SUA5"/>
    <property type="match status" value="1"/>
</dbReference>
<evidence type="ECO:0000256" key="14">
    <source>
        <dbReference type="PIRSR" id="PIRSR004930-1"/>
    </source>
</evidence>
<dbReference type="InterPro" id="IPR017945">
    <property type="entry name" value="DHBP_synth_RibB-like_a/b_dom"/>
</dbReference>
<dbReference type="Pfam" id="PF03481">
    <property type="entry name" value="Sua5_C"/>
    <property type="match status" value="1"/>
</dbReference>
<feature type="binding site" evidence="14">
    <location>
        <position position="178"/>
    </location>
    <ligand>
        <name>L-threonine</name>
        <dbReference type="ChEBI" id="CHEBI:57926"/>
    </ligand>
</feature>
<organism evidence="16">
    <name type="scientific">OCS116 cluster bacterium</name>
    <dbReference type="NCBI Taxonomy" id="2030921"/>
    <lineage>
        <taxon>Bacteria</taxon>
        <taxon>Pseudomonadati</taxon>
        <taxon>Pseudomonadota</taxon>
        <taxon>Alphaproteobacteria</taxon>
        <taxon>OCS116 cluster</taxon>
    </lineage>
</organism>
<feature type="binding site" evidence="14">
    <location>
        <position position="31"/>
    </location>
    <ligand>
        <name>L-threonine</name>
        <dbReference type="ChEBI" id="CHEBI:57926"/>
    </ligand>
</feature>